<proteinExistence type="predicted"/>
<feature type="coiled-coil region" evidence="1">
    <location>
        <begin position="369"/>
        <end position="403"/>
    </location>
</feature>
<dbReference type="VEuPathDB" id="VectorBase:HLOH_048249"/>
<accession>A0A9J6GW80</accession>
<keyword evidence="1" id="KW-0175">Coiled coil</keyword>
<dbReference type="AlphaFoldDB" id="A0A9J6GW80"/>
<organism evidence="3 4">
    <name type="scientific">Haemaphysalis longicornis</name>
    <name type="common">Bush tick</name>
    <dbReference type="NCBI Taxonomy" id="44386"/>
    <lineage>
        <taxon>Eukaryota</taxon>
        <taxon>Metazoa</taxon>
        <taxon>Ecdysozoa</taxon>
        <taxon>Arthropoda</taxon>
        <taxon>Chelicerata</taxon>
        <taxon>Arachnida</taxon>
        <taxon>Acari</taxon>
        <taxon>Parasitiformes</taxon>
        <taxon>Ixodida</taxon>
        <taxon>Ixodoidea</taxon>
        <taxon>Ixodidae</taxon>
        <taxon>Haemaphysalinae</taxon>
        <taxon>Haemaphysalis</taxon>
    </lineage>
</organism>
<dbReference type="Proteomes" id="UP000821853">
    <property type="component" value="Chromosome 8"/>
</dbReference>
<evidence type="ECO:0000256" key="2">
    <source>
        <dbReference type="SAM" id="MobiDB-lite"/>
    </source>
</evidence>
<sequence>MNESGADAPRAPSSGIRKIKKKQRASAIVQEAMRSSQGSSIVASSAPLPPRSQPCHGNDVKMDTSEPQVSSAPVPPSNAVKRPPGSTSTAENAKQDQTKRSRPSPLSTTAAMPPEASSYKVVIKSRANFDMSTVPSRFIQAAVATCLNVPGFRGFAVHKPTNTISVWVPSDLATKLQTLNNIQVSQTDSVQVQADLAAGTDLKRYVISGVDYDRIVYYGCILRPRPFKPSVVYCYSRYRQGHMKSSYPYPPKENPEEATTSQTFRCGLCKSNDHDITSRKCPTKLEANKKVRERRLKRSERHAEAPVLEKLPIYNRYAALTPLEEDFPEAEPEPATMMTYSSAVKVSRARRRRSPPVQEQLPVTDLDEDSEIESRLDTLEKEIERLKERRAILQRRCASTRLTDTQTTNVSVPPGNQGCTSNTMSPRELLCFVVQQLQTLTSVLMVNLRQ</sequence>
<reference evidence="3 4" key="1">
    <citation type="journal article" date="2020" name="Cell">
        <title>Large-Scale Comparative Analyses of Tick Genomes Elucidate Their Genetic Diversity and Vector Capacities.</title>
        <authorList>
            <consortium name="Tick Genome and Microbiome Consortium (TIGMIC)"/>
            <person name="Jia N."/>
            <person name="Wang J."/>
            <person name="Shi W."/>
            <person name="Du L."/>
            <person name="Sun Y."/>
            <person name="Zhan W."/>
            <person name="Jiang J.F."/>
            <person name="Wang Q."/>
            <person name="Zhang B."/>
            <person name="Ji P."/>
            <person name="Bell-Sakyi L."/>
            <person name="Cui X.M."/>
            <person name="Yuan T.T."/>
            <person name="Jiang B.G."/>
            <person name="Yang W.F."/>
            <person name="Lam T.T."/>
            <person name="Chang Q.C."/>
            <person name="Ding S.J."/>
            <person name="Wang X.J."/>
            <person name="Zhu J.G."/>
            <person name="Ruan X.D."/>
            <person name="Zhao L."/>
            <person name="Wei J.T."/>
            <person name="Ye R.Z."/>
            <person name="Que T.C."/>
            <person name="Du C.H."/>
            <person name="Zhou Y.H."/>
            <person name="Cheng J.X."/>
            <person name="Dai P.F."/>
            <person name="Guo W.B."/>
            <person name="Han X.H."/>
            <person name="Huang E.J."/>
            <person name="Li L.F."/>
            <person name="Wei W."/>
            <person name="Gao Y.C."/>
            <person name="Liu J.Z."/>
            <person name="Shao H.Z."/>
            <person name="Wang X."/>
            <person name="Wang C.C."/>
            <person name="Yang T.C."/>
            <person name="Huo Q.B."/>
            <person name="Li W."/>
            <person name="Chen H.Y."/>
            <person name="Chen S.E."/>
            <person name="Zhou L.G."/>
            <person name="Ni X.B."/>
            <person name="Tian J.H."/>
            <person name="Sheng Y."/>
            <person name="Liu T."/>
            <person name="Pan Y.S."/>
            <person name="Xia L.Y."/>
            <person name="Li J."/>
            <person name="Zhao F."/>
            <person name="Cao W.C."/>
        </authorList>
    </citation>
    <scope>NUCLEOTIDE SEQUENCE [LARGE SCALE GENOMIC DNA]</scope>
    <source>
        <strain evidence="3">HaeL-2018</strain>
    </source>
</reference>
<gene>
    <name evidence="3" type="ORF">HPB48_012996</name>
</gene>
<feature type="compositionally biased region" description="Low complexity" evidence="2">
    <location>
        <begin position="35"/>
        <end position="45"/>
    </location>
</feature>
<evidence type="ECO:0000256" key="1">
    <source>
        <dbReference type="SAM" id="Coils"/>
    </source>
</evidence>
<keyword evidence="4" id="KW-1185">Reference proteome</keyword>
<dbReference type="EMBL" id="JABSTR010000010">
    <property type="protein sequence ID" value="KAH9379443.1"/>
    <property type="molecule type" value="Genomic_DNA"/>
</dbReference>
<name>A0A9J6GW80_HAELO</name>
<feature type="region of interest" description="Disordered" evidence="2">
    <location>
        <begin position="1"/>
        <end position="113"/>
    </location>
</feature>
<comment type="caution">
    <text evidence="3">The sequence shown here is derived from an EMBL/GenBank/DDBJ whole genome shotgun (WGS) entry which is preliminary data.</text>
</comment>
<evidence type="ECO:0000313" key="4">
    <source>
        <dbReference type="Proteomes" id="UP000821853"/>
    </source>
</evidence>
<evidence type="ECO:0000313" key="3">
    <source>
        <dbReference type="EMBL" id="KAH9379443.1"/>
    </source>
</evidence>
<protein>
    <submittedName>
        <fullName evidence="3">Uncharacterized protein</fullName>
    </submittedName>
</protein>